<dbReference type="InterPro" id="IPR016024">
    <property type="entry name" value="ARM-type_fold"/>
</dbReference>
<keyword evidence="7" id="KW-1185">Reference proteome</keyword>
<feature type="domain" description="Maestro-like HEAT-repeats" evidence="3">
    <location>
        <begin position="486"/>
        <end position="670"/>
    </location>
</feature>
<feature type="non-terminal residue" evidence="6">
    <location>
        <position position="1"/>
    </location>
</feature>
<feature type="domain" description="MROH2B-like HEAT-repeats" evidence="4">
    <location>
        <begin position="1"/>
        <end position="378"/>
    </location>
</feature>
<reference evidence="7" key="1">
    <citation type="journal article" date="2016" name="Nature">
        <title>The genome of the seagrass Zostera marina reveals angiosperm adaptation to the sea.</title>
        <authorList>
            <person name="Olsen J.L."/>
            <person name="Rouze P."/>
            <person name="Verhelst B."/>
            <person name="Lin Y.-C."/>
            <person name="Bayer T."/>
            <person name="Collen J."/>
            <person name="Dattolo E."/>
            <person name="De Paoli E."/>
            <person name="Dittami S."/>
            <person name="Maumus F."/>
            <person name="Michel G."/>
            <person name="Kersting A."/>
            <person name="Lauritano C."/>
            <person name="Lohaus R."/>
            <person name="Toepel M."/>
            <person name="Tonon T."/>
            <person name="Vanneste K."/>
            <person name="Amirebrahimi M."/>
            <person name="Brakel J."/>
            <person name="Bostroem C."/>
            <person name="Chovatia M."/>
            <person name="Grimwood J."/>
            <person name="Jenkins J.W."/>
            <person name="Jueterbock A."/>
            <person name="Mraz A."/>
            <person name="Stam W.T."/>
            <person name="Tice H."/>
            <person name="Bornberg-Bauer E."/>
            <person name="Green P.J."/>
            <person name="Pearson G.A."/>
            <person name="Procaccini G."/>
            <person name="Duarte C.M."/>
            <person name="Schmutz J."/>
            <person name="Reusch T.B.H."/>
            <person name="Van de Peer Y."/>
        </authorList>
    </citation>
    <scope>NUCLEOTIDE SEQUENCE [LARGE SCALE GENOMIC DNA]</scope>
    <source>
        <strain evidence="7">cv. Finnish</strain>
    </source>
</reference>
<feature type="repeat" description="HEAT" evidence="2">
    <location>
        <begin position="1021"/>
        <end position="1059"/>
    </location>
</feature>
<evidence type="ECO:0000313" key="7">
    <source>
        <dbReference type="Proteomes" id="UP000036987"/>
    </source>
</evidence>
<dbReference type="GO" id="GO:0005737">
    <property type="term" value="C:cytoplasm"/>
    <property type="evidence" value="ECO:0000318"/>
    <property type="project" value="GO_Central"/>
</dbReference>
<proteinExistence type="predicted"/>
<feature type="domain" description="Maestro/Maestro-like HEAT-repeats" evidence="5">
    <location>
        <begin position="902"/>
        <end position="1143"/>
    </location>
</feature>
<dbReference type="STRING" id="29655.A0A0K9P3T3"/>
<dbReference type="Pfam" id="PF23210">
    <property type="entry name" value="HEAT_Maestro_2"/>
    <property type="match status" value="1"/>
</dbReference>
<gene>
    <name evidence="6" type="ORF">ZOSMA_43G00830</name>
</gene>
<organism evidence="6 7">
    <name type="scientific">Zostera marina</name>
    <name type="common">Eelgrass</name>
    <dbReference type="NCBI Taxonomy" id="29655"/>
    <lineage>
        <taxon>Eukaryota</taxon>
        <taxon>Viridiplantae</taxon>
        <taxon>Streptophyta</taxon>
        <taxon>Embryophyta</taxon>
        <taxon>Tracheophyta</taxon>
        <taxon>Spermatophyta</taxon>
        <taxon>Magnoliopsida</taxon>
        <taxon>Liliopsida</taxon>
        <taxon>Zosteraceae</taxon>
        <taxon>Zostera</taxon>
    </lineage>
</organism>
<dbReference type="InterPro" id="IPR055408">
    <property type="entry name" value="HEAT_MROH2B-like"/>
</dbReference>
<dbReference type="EMBL" id="LFYR01001305">
    <property type="protein sequence ID" value="KMZ62902.1"/>
    <property type="molecule type" value="Genomic_DNA"/>
</dbReference>
<dbReference type="Gene3D" id="1.25.10.10">
    <property type="entry name" value="Leucine-rich Repeat Variant"/>
    <property type="match status" value="1"/>
</dbReference>
<evidence type="ECO:0000313" key="6">
    <source>
        <dbReference type="EMBL" id="KMZ62902.1"/>
    </source>
</evidence>
<evidence type="ECO:0000256" key="1">
    <source>
        <dbReference type="ARBA" id="ARBA00022737"/>
    </source>
</evidence>
<dbReference type="SUPFAM" id="SSF48371">
    <property type="entry name" value="ARM repeat"/>
    <property type="match status" value="2"/>
</dbReference>
<keyword evidence="1" id="KW-0677">Repeat</keyword>
<name>A0A0K9P3T3_ZOSMR</name>
<evidence type="ECO:0000256" key="2">
    <source>
        <dbReference type="PROSITE-ProRule" id="PRU00103"/>
    </source>
</evidence>
<evidence type="ECO:0000259" key="5">
    <source>
        <dbReference type="Pfam" id="PF23227"/>
    </source>
</evidence>
<comment type="caution">
    <text evidence="6">The sequence shown here is derived from an EMBL/GenBank/DDBJ whole genome shotgun (WGS) entry which is preliminary data.</text>
</comment>
<dbReference type="InterPro" id="IPR045206">
    <property type="entry name" value="Maestro_heat-like_prot"/>
</dbReference>
<evidence type="ECO:0000259" key="4">
    <source>
        <dbReference type="Pfam" id="PF23210"/>
    </source>
</evidence>
<sequence length="1190" mass="132034">ICKCISELSKHRPFRTDSMMHELISHNDIPTPVELFARLVVLLHDPLSRELLSTHILTVLCQLGPLFPKNASLFWNDEVPKMKAYICDPDDLKQNSSYLETWDDMIIDFLAESLDVVRDADWVISLGNSFSMQYNLYAASDGHSALLHRCLGVLLQKVDDRVYVRAKIDCMYENADISIPTNRLGLAKGMGLVAASHLDTVLEKLKNILDNIGSSKLHRFFFFIYGANQTEKADDVHAALALMYGYAARYAPSNAIEARIDALVGTDMLSHLLHVQHPTAKQAVITAMDLLGLAVINAAGRGISFSLKRRDQMLKFVLKLMGTDDTNDLVDSSVEFLHTQNIALSACTTLVSLEPKLPMETRNHVMKATLGFFALPNNPTDIVDQIIDNLITLLCAILLTSGEDGRSRSEQLLHILRQVDNYVSSSVEHQRKRGCLAVYELLSKFNSLCSGGHCTLGCRSSTEHSLQIERTLQRNFSNLPSAFASPSRESLSLGERVITYIPRCADPNSEIRKVASQIIGIIFNISLSLPRQVGAKSTADVDMDLSYSALYSLEDVISILKRDASIDQSEVFNRLISSVCTMLTRNELFIFLLECNVAICDKTKESAEASIQAVTEMINKRGNELNEIEVSRTTQSLLATIMSNTHKCSRQDVLNAISGLAENGHSYIVFNDVLAAAGRDIVTKDISRLRGGWPMKDAFHAFSQHPILSSMFLEYVIDVLNQTSVQGSKEKIDSSTQPIDSSGDEDTLQAAVSALAELFRGGGKTGRKSVENSYATVLSALTLQLGSCHGLARSGRQGALRSLLYAFRSFCECVGDLEMKKILDRHSEQNREKWIELIGELACCISMKRPKEVPPICIILNKALDRNQRFQREAAAAALSEFIRYSDGGASMLEQIVEGLCLHVSDESPAVRSLCLKGLVQIPNDHMLKYIQQCLGVIVALLDDPDESVQLTAVQCLMVVLEASPKDTVDHVLLNISLRLRNLQVSSNAKMRSSAFAAFGLLSNCGIGAQHDAFLDQMHSTLPRIVFHVYDDDINVRRACRNTLRRLAPLAGVDSFSALFNTQCFNSDSRSDYEDFLRDLTRNISANFPSRGNTYIASAFQAYDVPWPVIQANAIYFSCCLLSFLDDQRSLSPYFSQIFGILVSKMNRSVDALVRATCSFALGILLRASKPQNWEALPIVRDESIRKNEI</sequence>
<dbReference type="Pfam" id="PF21047">
    <property type="entry name" value="HEAT_Maestro"/>
    <property type="match status" value="1"/>
</dbReference>
<dbReference type="OrthoDB" id="1884734at2759"/>
<dbReference type="PANTHER" id="PTHR23120:SF0">
    <property type="entry name" value="MAESTRO HEAT-LIKE REPEAT FAMILY MEMBER 1"/>
    <property type="match status" value="1"/>
</dbReference>
<dbReference type="Proteomes" id="UP000036987">
    <property type="component" value="Unassembled WGS sequence"/>
</dbReference>
<evidence type="ECO:0000259" key="3">
    <source>
        <dbReference type="Pfam" id="PF21047"/>
    </source>
</evidence>
<protein>
    <submittedName>
        <fullName evidence="6">HEAT repeat-containing protein 7A</fullName>
    </submittedName>
</protein>
<dbReference type="PANTHER" id="PTHR23120">
    <property type="entry name" value="MAESTRO-RELATED HEAT DOMAIN-CONTAINING"/>
    <property type="match status" value="1"/>
</dbReference>
<dbReference type="Pfam" id="PF23227">
    <property type="entry name" value="HEAT_MROH2B_C"/>
    <property type="match status" value="1"/>
</dbReference>
<dbReference type="AlphaFoldDB" id="A0A0K9P3T3"/>
<accession>A0A0K9P3T3</accession>
<dbReference type="InterPro" id="IPR048465">
    <property type="entry name" value="Maestro-like_HEAT"/>
</dbReference>
<dbReference type="PROSITE" id="PS50077">
    <property type="entry name" value="HEAT_REPEAT"/>
    <property type="match status" value="1"/>
</dbReference>
<dbReference type="InterPro" id="IPR021133">
    <property type="entry name" value="HEAT_type_2"/>
</dbReference>
<dbReference type="InterPro" id="IPR055406">
    <property type="entry name" value="HEAT_Maestro"/>
</dbReference>
<dbReference type="InterPro" id="IPR011989">
    <property type="entry name" value="ARM-like"/>
</dbReference>